<keyword evidence="3" id="KW-1185">Reference proteome</keyword>
<dbReference type="RefSeq" id="WP_012174830.1">
    <property type="nucleotide sequence ID" value="NC_009943.1"/>
</dbReference>
<dbReference type="STRING" id="96561.Dole_1410"/>
<dbReference type="EMBL" id="CP000859">
    <property type="protein sequence ID" value="ABW67214.1"/>
    <property type="molecule type" value="Genomic_DNA"/>
</dbReference>
<dbReference type="NCBIfam" id="TIGR02532">
    <property type="entry name" value="IV_pilin_GFxxxE"/>
    <property type="match status" value="1"/>
</dbReference>
<dbReference type="KEGG" id="dol:Dole_1410"/>
<name>A8ZYV9_DESOH</name>
<keyword evidence="1" id="KW-0812">Transmembrane</keyword>
<dbReference type="eggNOG" id="COG2165">
    <property type="taxonomic scope" value="Bacteria"/>
</dbReference>
<evidence type="ECO:0000256" key="1">
    <source>
        <dbReference type="SAM" id="Phobius"/>
    </source>
</evidence>
<dbReference type="Proteomes" id="UP000008561">
    <property type="component" value="Chromosome"/>
</dbReference>
<dbReference type="PROSITE" id="PS00409">
    <property type="entry name" value="PROKAR_NTER_METHYL"/>
    <property type="match status" value="1"/>
</dbReference>
<sequence length="137" mass="14722">MKKFEKKLLGNQGGFTLIEIIAVLVILGILAAVAVPKFMDLTDDANEKAFEGAAAAAFSNATLSYSRFVLRNDAAPNNINNTPAWTDGTNSVTIEDELGDYTIDSISYNGSATPPVLRITVEKTETSVTFTKSFNLP</sequence>
<dbReference type="Pfam" id="PF07963">
    <property type="entry name" value="N_methyl"/>
    <property type="match status" value="1"/>
</dbReference>
<proteinExistence type="predicted"/>
<feature type="transmembrane region" description="Helical" evidence="1">
    <location>
        <begin position="12"/>
        <end position="35"/>
    </location>
</feature>
<reference evidence="2 3" key="1">
    <citation type="submission" date="2007-10" db="EMBL/GenBank/DDBJ databases">
        <title>Complete sequence of Desulfococcus oleovorans Hxd3.</title>
        <authorList>
            <consortium name="US DOE Joint Genome Institute"/>
            <person name="Copeland A."/>
            <person name="Lucas S."/>
            <person name="Lapidus A."/>
            <person name="Barry K."/>
            <person name="Glavina del Rio T."/>
            <person name="Dalin E."/>
            <person name="Tice H."/>
            <person name="Pitluck S."/>
            <person name="Kiss H."/>
            <person name="Brettin T."/>
            <person name="Bruce D."/>
            <person name="Detter J.C."/>
            <person name="Han C."/>
            <person name="Schmutz J."/>
            <person name="Larimer F."/>
            <person name="Land M."/>
            <person name="Hauser L."/>
            <person name="Kyrpides N."/>
            <person name="Kim E."/>
            <person name="Wawrik B."/>
            <person name="Richardson P."/>
        </authorList>
    </citation>
    <scope>NUCLEOTIDE SEQUENCE [LARGE SCALE GENOMIC DNA]</scope>
    <source>
        <strain evidence="3">DSM 6200 / JCM 39069 / Hxd3</strain>
    </source>
</reference>
<protein>
    <recommendedName>
        <fullName evidence="4">Prepilin-type N-terminal cleavage/methylation domain-containing protein</fullName>
    </recommendedName>
</protein>
<dbReference type="InterPro" id="IPR045584">
    <property type="entry name" value="Pilin-like"/>
</dbReference>
<keyword evidence="1" id="KW-1133">Transmembrane helix</keyword>
<dbReference type="Gene3D" id="3.30.700.10">
    <property type="entry name" value="Glycoprotein, Type 4 Pilin"/>
    <property type="match status" value="1"/>
</dbReference>
<keyword evidence="1" id="KW-0472">Membrane</keyword>
<evidence type="ECO:0008006" key="4">
    <source>
        <dbReference type="Google" id="ProtNLM"/>
    </source>
</evidence>
<gene>
    <name evidence="2" type="ordered locus">Dole_1410</name>
</gene>
<dbReference type="SUPFAM" id="SSF54523">
    <property type="entry name" value="Pili subunits"/>
    <property type="match status" value="1"/>
</dbReference>
<accession>A8ZYV9</accession>
<dbReference type="HOGENOM" id="CLU_137838_0_0_7"/>
<evidence type="ECO:0000313" key="3">
    <source>
        <dbReference type="Proteomes" id="UP000008561"/>
    </source>
</evidence>
<evidence type="ECO:0000313" key="2">
    <source>
        <dbReference type="EMBL" id="ABW67214.1"/>
    </source>
</evidence>
<dbReference type="AlphaFoldDB" id="A8ZYV9"/>
<dbReference type="InterPro" id="IPR012902">
    <property type="entry name" value="N_methyl_site"/>
</dbReference>
<organism evidence="2 3">
    <name type="scientific">Desulfosudis oleivorans (strain DSM 6200 / JCM 39069 / Hxd3)</name>
    <name type="common">Desulfococcus oleovorans</name>
    <dbReference type="NCBI Taxonomy" id="96561"/>
    <lineage>
        <taxon>Bacteria</taxon>
        <taxon>Pseudomonadati</taxon>
        <taxon>Thermodesulfobacteriota</taxon>
        <taxon>Desulfobacteria</taxon>
        <taxon>Desulfobacterales</taxon>
        <taxon>Desulfosudaceae</taxon>
        <taxon>Desulfosudis</taxon>
    </lineage>
</organism>